<reference evidence="2 3" key="1">
    <citation type="submission" date="2019-06" db="EMBL/GenBank/DDBJ databases">
        <title>Phylogeography and genetic diversity of Francisella tularensis subsp. holarctica in France (1947-2018).</title>
        <authorList>
            <person name="Kevin M."/>
            <person name="Madani N."/>
            <person name="Maurin M."/>
        </authorList>
    </citation>
    <scope>NUCLEOTIDE SEQUENCE [LARGE SCALE GENOMIC DNA]</scope>
    <source>
        <strain evidence="2 3">ATCC 15482</strain>
    </source>
</reference>
<organism evidence="2 3">
    <name type="scientific">Francisella tularensis</name>
    <dbReference type="NCBI Taxonomy" id="263"/>
    <lineage>
        <taxon>Bacteria</taxon>
        <taxon>Pseudomonadati</taxon>
        <taxon>Pseudomonadota</taxon>
        <taxon>Gammaproteobacteria</taxon>
        <taxon>Thiotrichales</taxon>
        <taxon>Francisellaceae</taxon>
        <taxon>Francisella</taxon>
    </lineage>
</organism>
<feature type="transmembrane region" description="Helical" evidence="1">
    <location>
        <begin position="55"/>
        <end position="75"/>
    </location>
</feature>
<accession>A0A6I4RV98</accession>
<evidence type="ECO:0000313" key="2">
    <source>
        <dbReference type="EMBL" id="MWZ39872.1"/>
    </source>
</evidence>
<dbReference type="Proteomes" id="UP000469081">
    <property type="component" value="Unassembled WGS sequence"/>
</dbReference>
<gene>
    <name evidence="2" type="ORF">FNC33_04830</name>
</gene>
<evidence type="ECO:0000256" key="1">
    <source>
        <dbReference type="SAM" id="Phobius"/>
    </source>
</evidence>
<dbReference type="InterPro" id="IPR010699">
    <property type="entry name" value="DUF1275"/>
</dbReference>
<keyword evidence="1" id="KW-1133">Transmembrane helix</keyword>
<dbReference type="Pfam" id="PF06912">
    <property type="entry name" value="DUF1275"/>
    <property type="match status" value="1"/>
</dbReference>
<dbReference type="AlphaFoldDB" id="A0A6I4RV98"/>
<feature type="transmembrane region" description="Helical" evidence="1">
    <location>
        <begin position="188"/>
        <end position="205"/>
    </location>
</feature>
<feature type="transmembrane region" description="Helical" evidence="1">
    <location>
        <begin position="164"/>
        <end position="182"/>
    </location>
</feature>
<dbReference type="EMBL" id="VJEZ01000005">
    <property type="protein sequence ID" value="MWZ39872.1"/>
    <property type="molecule type" value="Genomic_DNA"/>
</dbReference>
<name>A0A6I4RV98_FRATU</name>
<evidence type="ECO:0000313" key="3">
    <source>
        <dbReference type="Proteomes" id="UP000469081"/>
    </source>
</evidence>
<feature type="transmembrane region" description="Helical" evidence="1">
    <location>
        <begin position="82"/>
        <end position="106"/>
    </location>
</feature>
<comment type="caution">
    <text evidence="2">The sequence shown here is derived from an EMBL/GenBank/DDBJ whole genome shotgun (WGS) entry which is preliminary data.</text>
</comment>
<feature type="transmembrane region" description="Helical" evidence="1">
    <location>
        <begin position="21"/>
        <end position="43"/>
    </location>
</feature>
<feature type="transmembrane region" description="Helical" evidence="1">
    <location>
        <begin position="112"/>
        <end position="132"/>
    </location>
</feature>
<keyword evidence="1" id="KW-0472">Membrane</keyword>
<sequence length="214" mass="24486">MTKQELRNYYQLAFINGVNDAISVILLYKVFVVLMTGNIIYSIADIITNPQFSDFVRITLLFNFIISGVIVHGFIAKRTIKFRIAISLLFVLIYCFSGTFVLHINALHDNSFGFLILANIATIMSVIMNNIFYRFHSTKINLVAYTMNLLNLSHMIAEKRYHDITILSTTILSFIIGLIVGAYLTSMIYFFAILIVVPVLINLYITNHKINIQR</sequence>
<keyword evidence="1" id="KW-0812">Transmembrane</keyword>
<dbReference type="RefSeq" id="WP_003026972.1">
    <property type="nucleotide sequence ID" value="NZ_CP073124.1"/>
</dbReference>
<protein>
    <submittedName>
        <fullName evidence="2">DUF1275 domain-containing protein</fullName>
    </submittedName>
</protein>
<proteinExistence type="predicted"/>